<keyword evidence="2" id="KW-1185">Reference proteome</keyword>
<organism evidence="1 2">
    <name type="scientific">Albimonas pacifica</name>
    <dbReference type="NCBI Taxonomy" id="1114924"/>
    <lineage>
        <taxon>Bacteria</taxon>
        <taxon>Pseudomonadati</taxon>
        <taxon>Pseudomonadota</taxon>
        <taxon>Alphaproteobacteria</taxon>
        <taxon>Rhodobacterales</taxon>
        <taxon>Paracoccaceae</taxon>
        <taxon>Albimonas</taxon>
    </lineage>
</organism>
<proteinExistence type="predicted"/>
<name>A0A1I3HJZ0_9RHOB</name>
<reference evidence="1 2" key="1">
    <citation type="submission" date="2016-10" db="EMBL/GenBank/DDBJ databases">
        <authorList>
            <person name="de Groot N.N."/>
        </authorList>
    </citation>
    <scope>NUCLEOTIDE SEQUENCE [LARGE SCALE GENOMIC DNA]</scope>
    <source>
        <strain evidence="1 2">CGMCC 1.11030</strain>
    </source>
</reference>
<evidence type="ECO:0000313" key="1">
    <source>
        <dbReference type="EMBL" id="SFI35981.1"/>
    </source>
</evidence>
<dbReference type="EMBL" id="FOQH01000006">
    <property type="protein sequence ID" value="SFI35981.1"/>
    <property type="molecule type" value="Genomic_DNA"/>
</dbReference>
<dbReference type="Proteomes" id="UP000199377">
    <property type="component" value="Unassembled WGS sequence"/>
</dbReference>
<dbReference type="AlphaFoldDB" id="A0A1I3HJZ0"/>
<gene>
    <name evidence="1" type="ORF">SAMN05216258_10636</name>
</gene>
<accession>A0A1I3HJZ0</accession>
<evidence type="ECO:0000313" key="2">
    <source>
        <dbReference type="Proteomes" id="UP000199377"/>
    </source>
</evidence>
<dbReference type="RefSeq" id="WP_092860407.1">
    <property type="nucleotide sequence ID" value="NZ_FOQH01000006.1"/>
</dbReference>
<dbReference type="STRING" id="1114924.SAMN05216258_10636"/>
<sequence length="145" mass="15781">MTDDDIAWIGVRGAVISFFDGLPDTIRGLVLTSVALSAIGPENAGRYDPASSIDVWIGADRRLCRLRLIIVCALIDEVLRPASDLDRIATEIMVESSNQGSLAAWEAGASLRRRHLAQARLRWACFRSADLSPMALHRLPALPSS</sequence>
<protein>
    <submittedName>
        <fullName evidence="1">Uncharacterized protein</fullName>
    </submittedName>
</protein>